<evidence type="ECO:0000313" key="2">
    <source>
        <dbReference type="Proteomes" id="UP000009328"/>
    </source>
</evidence>
<keyword evidence="2" id="KW-1185">Reference proteome</keyword>
<proteinExistence type="predicted"/>
<protein>
    <submittedName>
        <fullName evidence="1">Uncharacterized protein</fullName>
    </submittedName>
</protein>
<organism evidence="1 2">
    <name type="scientific">Wickerhamomyces ciferrii (strain ATCC 14091 / BCRC 22168 / CBS 111 / JCM 3599 / NBRC 0793 / NRRL Y-1031 F-60-10)</name>
    <name type="common">Yeast</name>
    <name type="synonym">Pichia ciferrii</name>
    <dbReference type="NCBI Taxonomy" id="1206466"/>
    <lineage>
        <taxon>Eukaryota</taxon>
        <taxon>Fungi</taxon>
        <taxon>Dikarya</taxon>
        <taxon>Ascomycota</taxon>
        <taxon>Saccharomycotina</taxon>
        <taxon>Saccharomycetes</taxon>
        <taxon>Phaffomycetales</taxon>
        <taxon>Wickerhamomycetaceae</taxon>
        <taxon>Wickerhamomyces</taxon>
    </lineage>
</organism>
<dbReference type="AlphaFoldDB" id="K0KLX5"/>
<dbReference type="InParanoid" id="K0KLX5"/>
<evidence type="ECO:0000313" key="1">
    <source>
        <dbReference type="EMBL" id="CCH43207.1"/>
    </source>
</evidence>
<name>K0KLX5_WICCF</name>
<reference evidence="1 2" key="1">
    <citation type="journal article" date="2012" name="Eukaryot. Cell">
        <title>Draft genome sequence of Wickerhamomyces ciferrii NRRL Y-1031 F-60-10.</title>
        <authorList>
            <person name="Schneider J."/>
            <person name="Andrea H."/>
            <person name="Blom J."/>
            <person name="Jaenicke S."/>
            <person name="Ruckert C."/>
            <person name="Schorsch C."/>
            <person name="Szczepanowski R."/>
            <person name="Farwick M."/>
            <person name="Goesmann A."/>
            <person name="Puhler A."/>
            <person name="Schaffer S."/>
            <person name="Tauch A."/>
            <person name="Kohler T."/>
            <person name="Brinkrolf K."/>
        </authorList>
    </citation>
    <scope>NUCLEOTIDE SEQUENCE [LARGE SCALE GENOMIC DNA]</scope>
    <source>
        <strain evidence="2">ATCC 14091 / BCRC 22168 / CBS 111 / JCM 3599 / NBRC 0793 / NRRL Y-1031 F-60-10</strain>
    </source>
</reference>
<dbReference type="HOGENOM" id="CLU_1373173_0_0_1"/>
<comment type="caution">
    <text evidence="1">The sequence shown here is derived from an EMBL/GenBank/DDBJ whole genome shotgun (WGS) entry which is preliminary data.</text>
</comment>
<dbReference type="EMBL" id="CAIF01000070">
    <property type="protein sequence ID" value="CCH43207.1"/>
    <property type="molecule type" value="Genomic_DNA"/>
</dbReference>
<accession>K0KLX5</accession>
<dbReference type="Proteomes" id="UP000009328">
    <property type="component" value="Unassembled WGS sequence"/>
</dbReference>
<sequence length="199" mass="23740">MLPLELHFMIFNNLKVPDDIFNYVKAFPALSGHFSKSFIVITDDESNERYQNLPTDRVIDCHMLDVKIPKGFGWLENFKGEIIIDSIKNLDWFKRRFRNELEYILMIKNEYFMKNGKININLIPRESTDNDVRSVINELLWLMVFLRLETFNYIHLPLHEEITVIDPYGTFNLLDCNNSMVSLSYKETKGDLKFYHNFR</sequence>
<gene>
    <name evidence="1" type="ORF">BN7_2754</name>
</gene>